<name>A0ABV0BUN3_9SPHI</name>
<sequence>FSTLLVTLHDYIFKELLSLPHLASAFMMSALRRYRSYYVSLRFRWDCKGRNLFGFSKINMKIYFFCFPAVSAFNLH</sequence>
<organism evidence="1 2">
    <name type="scientific">Sphingobacterium kitahiroshimense</name>
    <dbReference type="NCBI Taxonomy" id="470446"/>
    <lineage>
        <taxon>Bacteria</taxon>
        <taxon>Pseudomonadati</taxon>
        <taxon>Bacteroidota</taxon>
        <taxon>Sphingobacteriia</taxon>
        <taxon>Sphingobacteriales</taxon>
        <taxon>Sphingobacteriaceae</taxon>
        <taxon>Sphingobacterium</taxon>
    </lineage>
</organism>
<accession>A0ABV0BUN3</accession>
<dbReference type="EMBL" id="JBDJNQ010000002">
    <property type="protein sequence ID" value="MEN5377077.1"/>
    <property type="molecule type" value="Genomic_DNA"/>
</dbReference>
<evidence type="ECO:0000313" key="1">
    <source>
        <dbReference type="EMBL" id="MEN5377077.1"/>
    </source>
</evidence>
<feature type="non-terminal residue" evidence="1">
    <location>
        <position position="1"/>
    </location>
</feature>
<evidence type="ECO:0000313" key="2">
    <source>
        <dbReference type="Proteomes" id="UP001409291"/>
    </source>
</evidence>
<gene>
    <name evidence="1" type="ORF">ABE541_07375</name>
</gene>
<proteinExistence type="predicted"/>
<keyword evidence="2" id="KW-1185">Reference proteome</keyword>
<reference evidence="1 2" key="1">
    <citation type="submission" date="2024-04" db="EMBL/GenBank/DDBJ databases">
        <title>WGS of bacteria from Torrens River.</title>
        <authorList>
            <person name="Wyrsch E.R."/>
            <person name="Drigo B."/>
        </authorList>
    </citation>
    <scope>NUCLEOTIDE SEQUENCE [LARGE SCALE GENOMIC DNA]</scope>
    <source>
        <strain evidence="1 2">TWI391</strain>
    </source>
</reference>
<dbReference type="Proteomes" id="UP001409291">
    <property type="component" value="Unassembled WGS sequence"/>
</dbReference>
<dbReference type="RefSeq" id="WP_346581022.1">
    <property type="nucleotide sequence ID" value="NZ_JBDJLH010000003.1"/>
</dbReference>
<comment type="caution">
    <text evidence="1">The sequence shown here is derived from an EMBL/GenBank/DDBJ whole genome shotgun (WGS) entry which is preliminary data.</text>
</comment>
<protein>
    <submittedName>
        <fullName evidence="1">Uncharacterized protein</fullName>
    </submittedName>
</protein>